<dbReference type="PANTHER" id="PTHR43289:SF6">
    <property type="entry name" value="SERINE_THREONINE-PROTEIN KINASE NEKL-3"/>
    <property type="match status" value="1"/>
</dbReference>
<evidence type="ECO:0000313" key="8">
    <source>
        <dbReference type="Proteomes" id="UP000078397"/>
    </source>
</evidence>
<feature type="domain" description="Protein kinase" evidence="6">
    <location>
        <begin position="214"/>
        <end position="385"/>
    </location>
</feature>
<reference evidence="7 8" key="1">
    <citation type="journal article" date="2016" name="PLoS Pathog.">
        <title>Biosynthesis of antibiotic leucinostatins in bio-control fungus Purpureocillium lilacinum and their inhibition on phytophthora revealed by genome mining.</title>
        <authorList>
            <person name="Wang G."/>
            <person name="Liu Z."/>
            <person name="Lin R."/>
            <person name="Li E."/>
            <person name="Mao Z."/>
            <person name="Ling J."/>
            <person name="Yang Y."/>
            <person name="Yin W.B."/>
            <person name="Xie B."/>
        </authorList>
    </citation>
    <scope>NUCLEOTIDE SEQUENCE [LARGE SCALE GENOMIC DNA]</scope>
    <source>
        <strain evidence="7">170</strain>
    </source>
</reference>
<evidence type="ECO:0000256" key="4">
    <source>
        <dbReference type="ARBA" id="ARBA00022840"/>
    </source>
</evidence>
<dbReference type="SUPFAM" id="SSF56112">
    <property type="entry name" value="Protein kinase-like (PK-like)"/>
    <property type="match status" value="1"/>
</dbReference>
<evidence type="ECO:0000259" key="6">
    <source>
        <dbReference type="PROSITE" id="PS50011"/>
    </source>
</evidence>
<dbReference type="SMART" id="SM00220">
    <property type="entry name" value="S_TKc"/>
    <property type="match status" value="1"/>
</dbReference>
<dbReference type="InterPro" id="IPR011009">
    <property type="entry name" value="Kinase-like_dom_sf"/>
</dbReference>
<keyword evidence="2" id="KW-0547">Nucleotide-binding</keyword>
<evidence type="ECO:0000256" key="2">
    <source>
        <dbReference type="ARBA" id="ARBA00022741"/>
    </source>
</evidence>
<dbReference type="AlphaFoldDB" id="A0A179G0X9"/>
<feature type="region of interest" description="Disordered" evidence="5">
    <location>
        <begin position="127"/>
        <end position="147"/>
    </location>
</feature>
<evidence type="ECO:0000256" key="1">
    <source>
        <dbReference type="ARBA" id="ARBA00022679"/>
    </source>
</evidence>
<dbReference type="PANTHER" id="PTHR43289">
    <property type="entry name" value="MITOGEN-ACTIVATED PROTEIN KINASE KINASE KINASE 20-RELATED"/>
    <property type="match status" value="1"/>
</dbReference>
<dbReference type="GeneID" id="28846793"/>
<dbReference type="Gene3D" id="3.30.200.20">
    <property type="entry name" value="Phosphorylase Kinase, domain 1"/>
    <property type="match status" value="1"/>
</dbReference>
<dbReference type="GO" id="GO:0004674">
    <property type="term" value="F:protein serine/threonine kinase activity"/>
    <property type="evidence" value="ECO:0007669"/>
    <property type="project" value="TreeGrafter"/>
</dbReference>
<organism evidence="7 8">
    <name type="scientific">Pochonia chlamydosporia 170</name>
    <dbReference type="NCBI Taxonomy" id="1380566"/>
    <lineage>
        <taxon>Eukaryota</taxon>
        <taxon>Fungi</taxon>
        <taxon>Dikarya</taxon>
        <taxon>Ascomycota</taxon>
        <taxon>Pezizomycotina</taxon>
        <taxon>Sordariomycetes</taxon>
        <taxon>Hypocreomycetidae</taxon>
        <taxon>Hypocreales</taxon>
        <taxon>Clavicipitaceae</taxon>
        <taxon>Pochonia</taxon>
    </lineage>
</organism>
<dbReference type="InterPro" id="IPR000719">
    <property type="entry name" value="Prot_kinase_dom"/>
</dbReference>
<accession>A0A179G0X9</accession>
<keyword evidence="3 7" id="KW-0418">Kinase</keyword>
<dbReference type="InterPro" id="IPR008271">
    <property type="entry name" value="Ser/Thr_kinase_AS"/>
</dbReference>
<keyword evidence="1" id="KW-0808">Transferase</keyword>
<evidence type="ECO:0000256" key="5">
    <source>
        <dbReference type="SAM" id="MobiDB-lite"/>
    </source>
</evidence>
<dbReference type="Pfam" id="PF00069">
    <property type="entry name" value="Pkinase"/>
    <property type="match status" value="1"/>
</dbReference>
<dbReference type="KEGG" id="pchm:VFPPC_03280"/>
<dbReference type="CDD" id="cd00180">
    <property type="entry name" value="PKc"/>
    <property type="match status" value="1"/>
</dbReference>
<dbReference type="PROSITE" id="PS50011">
    <property type="entry name" value="PROTEIN_KINASE_DOM"/>
    <property type="match status" value="1"/>
</dbReference>
<dbReference type="RefSeq" id="XP_022284603.1">
    <property type="nucleotide sequence ID" value="XM_022428318.1"/>
</dbReference>
<name>A0A179G0X9_METCM</name>
<evidence type="ECO:0000256" key="3">
    <source>
        <dbReference type="ARBA" id="ARBA00022777"/>
    </source>
</evidence>
<proteinExistence type="predicted"/>
<keyword evidence="4" id="KW-0067">ATP-binding</keyword>
<gene>
    <name evidence="7" type="ORF">VFPPC_03280</name>
</gene>
<dbReference type="STRING" id="1380566.A0A179G0X9"/>
<keyword evidence="8" id="KW-1185">Reference proteome</keyword>
<dbReference type="Proteomes" id="UP000078397">
    <property type="component" value="Unassembled WGS sequence"/>
</dbReference>
<dbReference type="Gene3D" id="1.10.510.10">
    <property type="entry name" value="Transferase(Phosphotransferase) domain 1"/>
    <property type="match status" value="1"/>
</dbReference>
<dbReference type="GO" id="GO:0005524">
    <property type="term" value="F:ATP binding"/>
    <property type="evidence" value="ECO:0007669"/>
    <property type="project" value="UniProtKB-KW"/>
</dbReference>
<dbReference type="EMBL" id="LSBJ02000002">
    <property type="protein sequence ID" value="OAQ70889.2"/>
    <property type="molecule type" value="Genomic_DNA"/>
</dbReference>
<protein>
    <submittedName>
        <fullName evidence="7">Kinase domain-containing protein</fullName>
    </submittedName>
</protein>
<sequence length="385" mass="42548">MRPFHTLSLDSVPNDARVVVPPSTHITPTNFEDGSNVMHLASKDLVVVQQSSKEAWVNVGDEAIIVVSVEPERDQHNSEPTKVRPSGMTDITPGPWRIASAEEVPEILFEFLLLRRRYNLTRQLEVSGRAGSKRKDTMANETLSSRGKSAKVADDRRVFLLNQPTQNRLTSDSTMTINAGNPLIELEPGAILSVKSANETKSTIQETTENYSIVSMRNIAKKKGLRSVFRAEHSIFGDIVVKVVTERTGPATSIPRMARNWLNEVRSMRDHDHPAIIKFYGLSVDGCSQSLLLPGALEDAVSVFSGKASALKYLHDKRIIHNDIKPANVLYDPARGPVLIDFGLVTTFSDPPVKGGTPWYIPRELLYTNSRGPESDVFALGVVML</sequence>
<dbReference type="PROSITE" id="PS00108">
    <property type="entry name" value="PROTEIN_KINASE_ST"/>
    <property type="match status" value="1"/>
</dbReference>
<comment type="caution">
    <text evidence="7">The sequence shown here is derived from an EMBL/GenBank/DDBJ whole genome shotgun (WGS) entry which is preliminary data.</text>
</comment>
<dbReference type="OrthoDB" id="1668230at2759"/>
<evidence type="ECO:0000313" key="7">
    <source>
        <dbReference type="EMBL" id="OAQ70889.2"/>
    </source>
</evidence>